<dbReference type="InterPro" id="IPR045060">
    <property type="entry name" value="Phe-tRNA-ligase_IIc_bsu"/>
</dbReference>
<comment type="caution">
    <text evidence="2">The sequence shown here is derived from an EMBL/GenBank/DDBJ whole genome shotgun (WGS) entry which is preliminary data.</text>
</comment>
<dbReference type="PANTHER" id="PTHR10947:SF0">
    <property type="entry name" value="PHENYLALANINE--TRNA LIGASE BETA SUBUNIT"/>
    <property type="match status" value="1"/>
</dbReference>
<dbReference type="InterPro" id="IPR036690">
    <property type="entry name" value="Fdx_antiC-bd_sf"/>
</dbReference>
<dbReference type="InterPro" id="IPR041616">
    <property type="entry name" value="PheRS_beta_core"/>
</dbReference>
<keyword evidence="3" id="KW-1185">Reference proteome</keyword>
<evidence type="ECO:0000259" key="1">
    <source>
        <dbReference type="PROSITE" id="PS51447"/>
    </source>
</evidence>
<dbReference type="SUPFAM" id="SSF54991">
    <property type="entry name" value="Anticodon-binding domain of PheRS"/>
    <property type="match status" value="1"/>
</dbReference>
<dbReference type="GO" id="GO:0004826">
    <property type="term" value="F:phenylalanine-tRNA ligase activity"/>
    <property type="evidence" value="ECO:0007669"/>
    <property type="project" value="InterPro"/>
</dbReference>
<dbReference type="SMART" id="SM00896">
    <property type="entry name" value="FDX-ACB"/>
    <property type="match status" value="1"/>
</dbReference>
<evidence type="ECO:0000313" key="3">
    <source>
        <dbReference type="Proteomes" id="UP000015525"/>
    </source>
</evidence>
<organism evidence="2 3">
    <name type="scientific">Sphingobium quisquiliarum P25</name>
    <dbReference type="NCBI Taxonomy" id="1329909"/>
    <lineage>
        <taxon>Bacteria</taxon>
        <taxon>Pseudomonadati</taxon>
        <taxon>Pseudomonadota</taxon>
        <taxon>Alphaproteobacteria</taxon>
        <taxon>Sphingomonadales</taxon>
        <taxon>Sphingomonadaceae</taxon>
        <taxon>Sphingobium</taxon>
    </lineage>
</organism>
<dbReference type="CDD" id="cd00769">
    <property type="entry name" value="PheRS_beta_core"/>
    <property type="match status" value="1"/>
</dbReference>
<dbReference type="PATRIC" id="fig|1329909.3.peg.2078"/>
<dbReference type="GO" id="GO:0006432">
    <property type="term" value="P:phenylalanyl-tRNA aminoacylation"/>
    <property type="evidence" value="ECO:0007669"/>
    <property type="project" value="InterPro"/>
</dbReference>
<dbReference type="Proteomes" id="UP000015525">
    <property type="component" value="Unassembled WGS sequence"/>
</dbReference>
<name>T0H0Q4_9SPHN</name>
<dbReference type="Gene3D" id="3.30.70.380">
    <property type="entry name" value="Ferrodoxin-fold anticodon-binding domain"/>
    <property type="match status" value="1"/>
</dbReference>
<proteinExistence type="predicted"/>
<dbReference type="EMBL" id="ATHO01000096">
    <property type="protein sequence ID" value="EQB06572.1"/>
    <property type="molecule type" value="Genomic_DNA"/>
</dbReference>
<dbReference type="Pfam" id="PF03147">
    <property type="entry name" value="FDX-ACB"/>
    <property type="match status" value="1"/>
</dbReference>
<dbReference type="InterPro" id="IPR005121">
    <property type="entry name" value="Fdx_antiC-bd"/>
</dbReference>
<dbReference type="GO" id="GO:0009328">
    <property type="term" value="C:phenylalanine-tRNA ligase complex"/>
    <property type="evidence" value="ECO:0007669"/>
    <property type="project" value="TreeGrafter"/>
</dbReference>
<dbReference type="AlphaFoldDB" id="T0H0Q4"/>
<sequence length="294" mass="30948">RRTAAARGLAEAINWSFISEKEAASAGGGAWTLANPISEDLKVMRPSLLPGLLSATRRNMDRGAASVRLFEVGRRYFADKERATIGFVLAGEKVARGWQTGKAQPFSAFDAKGEVIALLAAAGAPVGNLQNYGEASAAYHPGQSGTLRLGPKTVLAEFGLLHPSLAKQFGLTGIAVAGEIFLDAIPAKRASGFMRAPYAPPALQAVKRDFAFIVDEAVEADALVRAVRGADKKAITDVRLFDVFVGPGVDEGRKSMAVEVTLQPGEKSFLQEELDAISAAVVKAAEKLGGTLRG</sequence>
<protein>
    <recommendedName>
        <fullName evidence="1">FDX-ACB domain-containing protein</fullName>
    </recommendedName>
</protein>
<dbReference type="InterPro" id="IPR045864">
    <property type="entry name" value="aa-tRNA-synth_II/BPL/LPL"/>
</dbReference>
<evidence type="ECO:0000313" key="2">
    <source>
        <dbReference type="EMBL" id="EQB06572.1"/>
    </source>
</evidence>
<dbReference type="Pfam" id="PF17759">
    <property type="entry name" value="tRNA_synthFbeta"/>
    <property type="match status" value="1"/>
</dbReference>
<gene>
    <name evidence="2" type="ORF">L288_10790</name>
</gene>
<accession>T0H0Q4</accession>
<dbReference type="Gene3D" id="3.30.930.10">
    <property type="entry name" value="Bira Bifunctional Protein, Domain 2"/>
    <property type="match status" value="1"/>
</dbReference>
<dbReference type="PANTHER" id="PTHR10947">
    <property type="entry name" value="PHENYLALANYL-TRNA SYNTHETASE BETA CHAIN AND LEUCINE-RICH REPEAT-CONTAINING PROTEIN 47"/>
    <property type="match status" value="1"/>
</dbReference>
<dbReference type="SUPFAM" id="SSF55681">
    <property type="entry name" value="Class II aaRS and biotin synthetases"/>
    <property type="match status" value="1"/>
</dbReference>
<feature type="domain" description="FDX-ACB" evidence="1">
    <location>
        <begin position="201"/>
        <end position="293"/>
    </location>
</feature>
<feature type="non-terminal residue" evidence="2">
    <location>
        <position position="1"/>
    </location>
</feature>
<reference evidence="2 3" key="1">
    <citation type="journal article" date="2013" name="Genome Announc.">
        <title>Draft Genome Sequence of Sphingobium quisquiliarum Strain P25T, a Novel Hexachlorocyclohexane (HCH)-Degrading Bacterium Isolated from an HCH Dumpsite.</title>
        <authorList>
            <person name="Kumar Singh A."/>
            <person name="Sangwan N."/>
            <person name="Sharma A."/>
            <person name="Gupta V."/>
            <person name="Khurana J.P."/>
            <person name="Lal R."/>
        </authorList>
    </citation>
    <scope>NUCLEOTIDE SEQUENCE [LARGE SCALE GENOMIC DNA]</scope>
    <source>
        <strain evidence="2 3">P25</strain>
    </source>
</reference>
<dbReference type="PROSITE" id="PS51447">
    <property type="entry name" value="FDX_ACB"/>
    <property type="match status" value="1"/>
</dbReference>